<evidence type="ECO:0000256" key="10">
    <source>
        <dbReference type="ARBA" id="ARBA00023175"/>
    </source>
</evidence>
<dbReference type="GO" id="GO:0030286">
    <property type="term" value="C:dynein complex"/>
    <property type="evidence" value="ECO:0007669"/>
    <property type="project" value="UniProtKB-KW"/>
</dbReference>
<reference evidence="14" key="1">
    <citation type="submission" date="2018-11" db="EMBL/GenBank/DDBJ databases">
        <authorList>
            <consortium name="Pathogen Informatics"/>
        </authorList>
    </citation>
    <scope>NUCLEOTIDE SEQUENCE</scope>
</reference>
<accession>A0A448XGN1</accession>
<keyword evidence="4" id="KW-0493">Microtubule</keyword>
<evidence type="ECO:0000256" key="11">
    <source>
        <dbReference type="ARBA" id="ARBA00023212"/>
    </source>
</evidence>
<organism evidence="14 15">
    <name type="scientific">Protopolystoma xenopodis</name>
    <dbReference type="NCBI Taxonomy" id="117903"/>
    <lineage>
        <taxon>Eukaryota</taxon>
        <taxon>Metazoa</taxon>
        <taxon>Spiralia</taxon>
        <taxon>Lophotrochozoa</taxon>
        <taxon>Platyhelminthes</taxon>
        <taxon>Monogenea</taxon>
        <taxon>Polyopisthocotylea</taxon>
        <taxon>Polystomatidea</taxon>
        <taxon>Polystomatidae</taxon>
        <taxon>Protopolystoma</taxon>
    </lineage>
</organism>
<dbReference type="GO" id="GO:0045505">
    <property type="term" value="F:dynein intermediate chain binding"/>
    <property type="evidence" value="ECO:0007669"/>
    <property type="project" value="InterPro"/>
</dbReference>
<dbReference type="InterPro" id="IPR026983">
    <property type="entry name" value="DHC"/>
</dbReference>
<evidence type="ECO:0000256" key="4">
    <source>
        <dbReference type="ARBA" id="ARBA00022701"/>
    </source>
</evidence>
<dbReference type="OrthoDB" id="10251809at2759"/>
<dbReference type="GO" id="GO:0005874">
    <property type="term" value="C:microtubule"/>
    <property type="evidence" value="ECO:0007669"/>
    <property type="project" value="UniProtKB-KW"/>
</dbReference>
<dbReference type="Gene3D" id="1.10.8.1220">
    <property type="match status" value="1"/>
</dbReference>
<evidence type="ECO:0000256" key="9">
    <source>
        <dbReference type="ARBA" id="ARBA00023069"/>
    </source>
</evidence>
<evidence type="ECO:0000256" key="3">
    <source>
        <dbReference type="ARBA" id="ARBA00022490"/>
    </source>
</evidence>
<keyword evidence="6" id="KW-0067">ATP-binding</keyword>
<evidence type="ECO:0000256" key="5">
    <source>
        <dbReference type="ARBA" id="ARBA00022741"/>
    </source>
</evidence>
<evidence type="ECO:0000256" key="12">
    <source>
        <dbReference type="ARBA" id="ARBA00023273"/>
    </source>
</evidence>
<comment type="similarity">
    <text evidence="2">Belongs to the dynein heavy chain family.</text>
</comment>
<dbReference type="GO" id="GO:0007018">
    <property type="term" value="P:microtubule-based movement"/>
    <property type="evidence" value="ECO:0007669"/>
    <property type="project" value="InterPro"/>
</dbReference>
<sequence>MEKSRLQLLASMTENKRRMQMLEENLLFRLANSKTSLVDDLDLLEVLKNTKQTSQAVTYQLNQAAETEAEINAAREEYRPVAVRGSLMYFLISELSNVNHMYQTGLRQFLRLFDESLLRSERSPLAYRRIKKIIIYMTYNIWSFIVRSLFKVDRIMFTLLLSIRIGLQSQQIRNEEYELFIKAGSNLSLINCPPKPAKWISDTAWLNIVSLSKLHNFSGIVEQVRDLGHVCYLLARNAYYAMNCGVININCMYHNQRHAVILIFACPAPFQVIQAERAWHSWFEKEAPEEEVLPCGYEGSLRPFCRLLLIRCWCLDRVIPQAKHFIATTLGETFADDLLLTMDK</sequence>
<keyword evidence="3" id="KW-0963">Cytoplasm</keyword>
<keyword evidence="9" id="KW-0969">Cilium</keyword>
<evidence type="ECO:0000313" key="14">
    <source>
        <dbReference type="EMBL" id="VEL36355.1"/>
    </source>
</evidence>
<name>A0A448XGN1_9PLAT</name>
<dbReference type="PANTHER" id="PTHR22878:SF63">
    <property type="entry name" value="DYNEIN AXONEMAL HEAVY CHAIN 10"/>
    <property type="match status" value="1"/>
</dbReference>
<proteinExistence type="inferred from homology"/>
<dbReference type="Pfam" id="PF12781">
    <property type="entry name" value="AAA_9"/>
    <property type="match status" value="1"/>
</dbReference>
<dbReference type="GO" id="GO:0005930">
    <property type="term" value="C:axoneme"/>
    <property type="evidence" value="ECO:0007669"/>
    <property type="project" value="UniProtKB-SubCell"/>
</dbReference>
<evidence type="ECO:0000256" key="8">
    <source>
        <dbReference type="ARBA" id="ARBA00023054"/>
    </source>
</evidence>
<keyword evidence="8" id="KW-0175">Coiled coil</keyword>
<dbReference type="Proteomes" id="UP000784294">
    <property type="component" value="Unassembled WGS sequence"/>
</dbReference>
<dbReference type="PANTHER" id="PTHR22878">
    <property type="entry name" value="DYNEIN HEAVY CHAIN 6, AXONEMAL-LIKE-RELATED"/>
    <property type="match status" value="1"/>
</dbReference>
<keyword evidence="11" id="KW-0206">Cytoskeleton</keyword>
<gene>
    <name evidence="14" type="ORF">PXEA_LOCUS29795</name>
</gene>
<dbReference type="EMBL" id="CAAALY010252038">
    <property type="protein sequence ID" value="VEL36355.1"/>
    <property type="molecule type" value="Genomic_DNA"/>
</dbReference>
<evidence type="ECO:0000256" key="2">
    <source>
        <dbReference type="ARBA" id="ARBA00008887"/>
    </source>
</evidence>
<evidence type="ECO:0000256" key="6">
    <source>
        <dbReference type="ARBA" id="ARBA00022840"/>
    </source>
</evidence>
<dbReference type="AlphaFoldDB" id="A0A448XGN1"/>
<feature type="domain" description="Dynein heavy chain ATP-binding dynein motor region" evidence="13">
    <location>
        <begin position="1"/>
        <end position="57"/>
    </location>
</feature>
<evidence type="ECO:0000259" key="13">
    <source>
        <dbReference type="Pfam" id="PF12781"/>
    </source>
</evidence>
<keyword evidence="5" id="KW-0547">Nucleotide-binding</keyword>
<keyword evidence="7" id="KW-0243">Dynein</keyword>
<protein>
    <recommendedName>
        <fullName evidence="13">Dynein heavy chain ATP-binding dynein motor region domain-containing protein</fullName>
    </recommendedName>
</protein>
<evidence type="ECO:0000256" key="7">
    <source>
        <dbReference type="ARBA" id="ARBA00023017"/>
    </source>
</evidence>
<dbReference type="GO" id="GO:0051959">
    <property type="term" value="F:dynein light intermediate chain binding"/>
    <property type="evidence" value="ECO:0007669"/>
    <property type="project" value="InterPro"/>
</dbReference>
<dbReference type="FunFam" id="1.10.8.1220:FF:000001">
    <property type="entry name" value="Dynein axonemal heavy chain 5"/>
    <property type="match status" value="1"/>
</dbReference>
<dbReference type="InterPro" id="IPR035706">
    <property type="entry name" value="AAA_9"/>
</dbReference>
<evidence type="ECO:0000256" key="1">
    <source>
        <dbReference type="ARBA" id="ARBA00004430"/>
    </source>
</evidence>
<keyword evidence="15" id="KW-1185">Reference proteome</keyword>
<comment type="subcellular location">
    <subcellularLocation>
        <location evidence="1">Cytoplasm</location>
        <location evidence="1">Cytoskeleton</location>
        <location evidence="1">Cilium axoneme</location>
    </subcellularLocation>
</comment>
<dbReference type="GO" id="GO:0005524">
    <property type="term" value="F:ATP binding"/>
    <property type="evidence" value="ECO:0007669"/>
    <property type="project" value="UniProtKB-KW"/>
</dbReference>
<evidence type="ECO:0000313" key="15">
    <source>
        <dbReference type="Proteomes" id="UP000784294"/>
    </source>
</evidence>
<comment type="caution">
    <text evidence="14">The sequence shown here is derived from an EMBL/GenBank/DDBJ whole genome shotgun (WGS) entry which is preliminary data.</text>
</comment>
<dbReference type="Gene3D" id="6.10.140.1060">
    <property type="match status" value="1"/>
</dbReference>
<keyword evidence="10" id="KW-0505">Motor protein</keyword>
<keyword evidence="12" id="KW-0966">Cell projection</keyword>